<name>A0A8C5Q4P4_9ANUR</name>
<protein>
    <recommendedName>
        <fullName evidence="3">LRAT domain-containing protein</fullName>
    </recommendedName>
</protein>
<sequence length="228" mass="25781">MKSLLVGMMVFLFEKLFVFANFKMFSLTPRKNRIRECFDISFLKRGDLLEVPRTLFIHYGIYLGNNKVAHLMPDILPVLSDNTCLTGKVVTNKRLILGVLAKVASVRVDTVQDFAYGGRMIVNHMDNSFKTKPYANEDVAQRAEKLVGATSYSLLWDNCEHYVTDCRYGTPVSFQTEKFCEMVKNIIRDQRSVLISAALGMASIFCMGLGPSTTLPSFLITFTLWMAS</sequence>
<dbReference type="AlphaFoldDB" id="A0A8C5Q4P4"/>
<feature type="transmembrane region" description="Helical" evidence="2">
    <location>
        <begin position="193"/>
        <end position="226"/>
    </location>
</feature>
<evidence type="ECO:0000256" key="1">
    <source>
        <dbReference type="PIRSR" id="PIRSR642288-1"/>
    </source>
</evidence>
<dbReference type="GO" id="GO:0042572">
    <property type="term" value="P:retinol metabolic process"/>
    <property type="evidence" value="ECO:0007669"/>
    <property type="project" value="InterPro"/>
</dbReference>
<dbReference type="Pfam" id="PF04970">
    <property type="entry name" value="LRAT"/>
    <property type="match status" value="1"/>
</dbReference>
<dbReference type="Proteomes" id="UP000694569">
    <property type="component" value="Unplaced"/>
</dbReference>
<dbReference type="InterPro" id="IPR042288">
    <property type="entry name" value="LRAT"/>
</dbReference>
<organism evidence="4 5">
    <name type="scientific">Leptobrachium leishanense</name>
    <name type="common">Leishan spiny toad</name>
    <dbReference type="NCBI Taxonomy" id="445787"/>
    <lineage>
        <taxon>Eukaryota</taxon>
        <taxon>Metazoa</taxon>
        <taxon>Chordata</taxon>
        <taxon>Craniata</taxon>
        <taxon>Vertebrata</taxon>
        <taxon>Euteleostomi</taxon>
        <taxon>Amphibia</taxon>
        <taxon>Batrachia</taxon>
        <taxon>Anura</taxon>
        <taxon>Pelobatoidea</taxon>
        <taxon>Megophryidae</taxon>
        <taxon>Leptobrachium</taxon>
    </lineage>
</organism>
<dbReference type="Ensembl" id="ENSLLET00000033090.1">
    <property type="protein sequence ID" value="ENSLLEP00000031869.1"/>
    <property type="gene ID" value="ENSLLEG00000020176.1"/>
</dbReference>
<dbReference type="GO" id="GO:0005791">
    <property type="term" value="C:rough endoplasmic reticulum"/>
    <property type="evidence" value="ECO:0007669"/>
    <property type="project" value="TreeGrafter"/>
</dbReference>
<dbReference type="GO" id="GO:0006776">
    <property type="term" value="P:vitamin A metabolic process"/>
    <property type="evidence" value="ECO:0007669"/>
    <property type="project" value="TreeGrafter"/>
</dbReference>
<accession>A0A8C5Q4P4</accession>
<evidence type="ECO:0000259" key="3">
    <source>
        <dbReference type="PROSITE" id="PS51934"/>
    </source>
</evidence>
<dbReference type="GO" id="GO:0047173">
    <property type="term" value="F:phosphatidylcholine-retinol O-acyltransferase activity"/>
    <property type="evidence" value="ECO:0007669"/>
    <property type="project" value="InterPro"/>
</dbReference>
<dbReference type="Gene3D" id="3.90.1720.10">
    <property type="entry name" value="endopeptidase domain like (from Nostoc punctiforme)"/>
    <property type="match status" value="1"/>
</dbReference>
<evidence type="ECO:0000256" key="2">
    <source>
        <dbReference type="SAM" id="Phobius"/>
    </source>
</evidence>
<keyword evidence="2" id="KW-1133">Transmembrane helix</keyword>
<dbReference type="PROSITE" id="PS51934">
    <property type="entry name" value="LRAT"/>
    <property type="match status" value="1"/>
</dbReference>
<dbReference type="InterPro" id="IPR007053">
    <property type="entry name" value="LRAT_dom"/>
</dbReference>
<dbReference type="PANTHER" id="PTHR46678:SF1">
    <property type="entry name" value="LECITHIN RETINOL ACYLTRANSFERASE"/>
    <property type="match status" value="1"/>
</dbReference>
<evidence type="ECO:0000313" key="5">
    <source>
        <dbReference type="Proteomes" id="UP000694569"/>
    </source>
</evidence>
<feature type="active site" description="Acyl-thioester intermediate" evidence="1">
    <location>
        <position position="159"/>
    </location>
</feature>
<dbReference type="PANTHER" id="PTHR46678">
    <property type="entry name" value="LECITHIN RETINOL ACYLTRANSFERASE"/>
    <property type="match status" value="1"/>
</dbReference>
<reference evidence="4" key="1">
    <citation type="submission" date="2025-08" db="UniProtKB">
        <authorList>
            <consortium name="Ensembl"/>
        </authorList>
    </citation>
    <scope>IDENTIFICATION</scope>
</reference>
<feature type="domain" description="LRAT" evidence="3">
    <location>
        <begin position="48"/>
        <end position="175"/>
    </location>
</feature>
<evidence type="ECO:0000313" key="4">
    <source>
        <dbReference type="Ensembl" id="ENSLLEP00000031869.1"/>
    </source>
</evidence>
<keyword evidence="2" id="KW-0812">Transmembrane</keyword>
<proteinExistence type="predicted"/>
<keyword evidence="5" id="KW-1185">Reference proteome</keyword>
<feature type="transmembrane region" description="Helical" evidence="2">
    <location>
        <begin position="6"/>
        <end position="25"/>
    </location>
</feature>
<keyword evidence="2" id="KW-0472">Membrane</keyword>
<dbReference type="GeneTree" id="ENSGT00510000047351"/>
<reference evidence="4" key="2">
    <citation type="submission" date="2025-09" db="UniProtKB">
        <authorList>
            <consortium name="Ensembl"/>
        </authorList>
    </citation>
    <scope>IDENTIFICATION</scope>
</reference>